<feature type="transmembrane region" description="Helical" evidence="8">
    <location>
        <begin position="189"/>
        <end position="213"/>
    </location>
</feature>
<feature type="domain" description="EamA" evidence="9">
    <location>
        <begin position="8"/>
        <end position="143"/>
    </location>
</feature>
<dbReference type="Proteomes" id="UP000281955">
    <property type="component" value="Unassembled WGS sequence"/>
</dbReference>
<feature type="region of interest" description="Disordered" evidence="7">
    <location>
        <begin position="303"/>
        <end position="326"/>
    </location>
</feature>
<dbReference type="InParanoid" id="A0A420XL92"/>
<protein>
    <submittedName>
        <fullName evidence="10">Drug/metabolite transporter (DMT)-like permease</fullName>
    </submittedName>
</protein>
<feature type="transmembrane region" description="Helical" evidence="8">
    <location>
        <begin position="102"/>
        <end position="121"/>
    </location>
</feature>
<feature type="transmembrane region" description="Helical" evidence="8">
    <location>
        <begin position="283"/>
        <end position="300"/>
    </location>
</feature>
<evidence type="ECO:0000313" key="10">
    <source>
        <dbReference type="EMBL" id="RKS69198.1"/>
    </source>
</evidence>
<comment type="similarity">
    <text evidence="2">Belongs to the EamA transporter family.</text>
</comment>
<keyword evidence="4 8" id="KW-0812">Transmembrane</keyword>
<evidence type="ECO:0000256" key="6">
    <source>
        <dbReference type="ARBA" id="ARBA00023136"/>
    </source>
</evidence>
<dbReference type="GO" id="GO:0005886">
    <property type="term" value="C:plasma membrane"/>
    <property type="evidence" value="ECO:0007669"/>
    <property type="project" value="UniProtKB-SubCell"/>
</dbReference>
<feature type="transmembrane region" description="Helical" evidence="8">
    <location>
        <begin position="157"/>
        <end position="177"/>
    </location>
</feature>
<organism evidence="10 11">
    <name type="scientific">Motilibacter peucedani</name>
    <dbReference type="NCBI Taxonomy" id="598650"/>
    <lineage>
        <taxon>Bacteria</taxon>
        <taxon>Bacillati</taxon>
        <taxon>Actinomycetota</taxon>
        <taxon>Actinomycetes</taxon>
        <taxon>Motilibacterales</taxon>
        <taxon>Motilibacteraceae</taxon>
        <taxon>Motilibacter</taxon>
    </lineage>
</organism>
<evidence type="ECO:0000259" key="9">
    <source>
        <dbReference type="Pfam" id="PF00892"/>
    </source>
</evidence>
<keyword evidence="5 8" id="KW-1133">Transmembrane helix</keyword>
<comment type="subcellular location">
    <subcellularLocation>
        <location evidence="1">Cell membrane</location>
        <topology evidence="1">Multi-pass membrane protein</topology>
    </subcellularLocation>
</comment>
<feature type="transmembrane region" description="Helical" evidence="8">
    <location>
        <begin position="256"/>
        <end position="277"/>
    </location>
</feature>
<dbReference type="InterPro" id="IPR000620">
    <property type="entry name" value="EamA_dom"/>
</dbReference>
<dbReference type="InterPro" id="IPR050638">
    <property type="entry name" value="AA-Vitamin_Transporters"/>
</dbReference>
<evidence type="ECO:0000313" key="11">
    <source>
        <dbReference type="Proteomes" id="UP000281955"/>
    </source>
</evidence>
<dbReference type="AlphaFoldDB" id="A0A420XL92"/>
<feature type="domain" description="EamA" evidence="9">
    <location>
        <begin position="159"/>
        <end position="294"/>
    </location>
</feature>
<feature type="transmembrane region" description="Helical" evidence="8">
    <location>
        <begin position="37"/>
        <end position="56"/>
    </location>
</feature>
<dbReference type="PANTHER" id="PTHR32322:SF18">
    <property type="entry name" value="S-ADENOSYLMETHIONINE_S-ADENOSYLHOMOCYSTEINE TRANSPORTER"/>
    <property type="match status" value="1"/>
</dbReference>
<dbReference type="PANTHER" id="PTHR32322">
    <property type="entry name" value="INNER MEMBRANE TRANSPORTER"/>
    <property type="match status" value="1"/>
</dbReference>
<gene>
    <name evidence="10" type="ORF">CLV35_3372</name>
</gene>
<name>A0A420XL92_9ACTN</name>
<dbReference type="EMBL" id="RBWV01000015">
    <property type="protein sequence ID" value="RKS69198.1"/>
    <property type="molecule type" value="Genomic_DNA"/>
</dbReference>
<dbReference type="RefSeq" id="WP_183062044.1">
    <property type="nucleotide sequence ID" value="NZ_RBWV01000015.1"/>
</dbReference>
<evidence type="ECO:0000256" key="4">
    <source>
        <dbReference type="ARBA" id="ARBA00022692"/>
    </source>
</evidence>
<proteinExistence type="inferred from homology"/>
<evidence type="ECO:0000256" key="5">
    <source>
        <dbReference type="ARBA" id="ARBA00022989"/>
    </source>
</evidence>
<feature type="transmembrane region" description="Helical" evidence="8">
    <location>
        <begin position="12"/>
        <end position="31"/>
    </location>
</feature>
<comment type="caution">
    <text evidence="10">The sequence shown here is derived from an EMBL/GenBank/DDBJ whole genome shotgun (WGS) entry which is preliminary data.</text>
</comment>
<feature type="transmembrane region" description="Helical" evidence="8">
    <location>
        <begin position="128"/>
        <end position="145"/>
    </location>
</feature>
<accession>A0A420XL92</accession>
<keyword evidence="6 8" id="KW-0472">Membrane</keyword>
<sequence length="326" mass="33638">MQLSPRTIGASGATLTAVIWGGQFIVARSAFPHLSPVWMTALRYLLAGALLLTLLLVREPGALRDVRRDPRAGRVLAYGVVGFAGFNLLAFVGLQHSNPEPASLIVSTMPLLTGFVLWAKLGRRPSRVTWVVAAVALVGVGTVLTDGHLDRLVTGGLGWGEGLVLLGATCWVVYTTGAAEVPEWSPLRYTAVSAASGGLAALAVAVVLTMTGVLSAPGAGDVAAAWWQLAYLVVPGALVAVLSWNAAARTLGAQDVSLFINLVPVTTFAVEAVRGQAPHPAEVAGALLTVAALFAGNLLGRRRPAAPTAPAEPAVERRVPAGTMTA</sequence>
<feature type="transmembrane region" description="Helical" evidence="8">
    <location>
        <begin position="225"/>
        <end position="244"/>
    </location>
</feature>
<reference evidence="10 11" key="1">
    <citation type="submission" date="2018-10" db="EMBL/GenBank/DDBJ databases">
        <title>Genomic Encyclopedia of Archaeal and Bacterial Type Strains, Phase II (KMG-II): from individual species to whole genera.</title>
        <authorList>
            <person name="Goeker M."/>
        </authorList>
    </citation>
    <scope>NUCLEOTIDE SEQUENCE [LARGE SCALE GENOMIC DNA]</scope>
    <source>
        <strain evidence="10 11">RP-AC37</strain>
    </source>
</reference>
<dbReference type="SUPFAM" id="SSF103481">
    <property type="entry name" value="Multidrug resistance efflux transporter EmrE"/>
    <property type="match status" value="2"/>
</dbReference>
<feature type="transmembrane region" description="Helical" evidence="8">
    <location>
        <begin position="76"/>
        <end position="96"/>
    </location>
</feature>
<evidence type="ECO:0000256" key="2">
    <source>
        <dbReference type="ARBA" id="ARBA00007362"/>
    </source>
</evidence>
<dbReference type="Pfam" id="PF00892">
    <property type="entry name" value="EamA"/>
    <property type="match status" value="2"/>
</dbReference>
<keyword evidence="11" id="KW-1185">Reference proteome</keyword>
<evidence type="ECO:0000256" key="7">
    <source>
        <dbReference type="SAM" id="MobiDB-lite"/>
    </source>
</evidence>
<keyword evidence="3" id="KW-1003">Cell membrane</keyword>
<dbReference type="InterPro" id="IPR037185">
    <property type="entry name" value="EmrE-like"/>
</dbReference>
<evidence type="ECO:0000256" key="3">
    <source>
        <dbReference type="ARBA" id="ARBA00022475"/>
    </source>
</evidence>
<evidence type="ECO:0000256" key="8">
    <source>
        <dbReference type="SAM" id="Phobius"/>
    </source>
</evidence>
<evidence type="ECO:0000256" key="1">
    <source>
        <dbReference type="ARBA" id="ARBA00004651"/>
    </source>
</evidence>